<accession>A0A1M5A7V8</accession>
<protein>
    <submittedName>
        <fullName evidence="1">Uncharacterized protein</fullName>
    </submittedName>
</protein>
<dbReference type="EMBL" id="FQUY01000016">
    <property type="protein sequence ID" value="SHF26225.1"/>
    <property type="molecule type" value="Genomic_DNA"/>
</dbReference>
<evidence type="ECO:0000313" key="2">
    <source>
        <dbReference type="Proteomes" id="UP000184148"/>
    </source>
</evidence>
<dbReference type="RefSeq" id="WP_073239438.1">
    <property type="nucleotide sequence ID" value="NZ_FQUY01000016.1"/>
</dbReference>
<proteinExistence type="predicted"/>
<sequence length="94" mass="10579">MTEQVKNSFLGKVALQALMNRMVKGDHDLPMEKWAMIAAEHMGHLFSAVMANDRDKVEKELLHVAAPLLELYQEIMKGGAVENEYDGRLSGHQD</sequence>
<dbReference type="STRING" id="1121429.SAMN02745133_02202"/>
<name>A0A1M5A7V8_9FIRM</name>
<gene>
    <name evidence="1" type="ORF">SAMN02745133_02202</name>
</gene>
<evidence type="ECO:0000313" key="1">
    <source>
        <dbReference type="EMBL" id="SHF26225.1"/>
    </source>
</evidence>
<organism evidence="1 2">
    <name type="scientific">Desulforamulus putei DSM 12395</name>
    <dbReference type="NCBI Taxonomy" id="1121429"/>
    <lineage>
        <taxon>Bacteria</taxon>
        <taxon>Bacillati</taxon>
        <taxon>Bacillota</taxon>
        <taxon>Clostridia</taxon>
        <taxon>Eubacteriales</taxon>
        <taxon>Peptococcaceae</taxon>
        <taxon>Desulforamulus</taxon>
    </lineage>
</organism>
<reference evidence="2" key="1">
    <citation type="submission" date="2016-11" db="EMBL/GenBank/DDBJ databases">
        <authorList>
            <person name="Varghese N."/>
            <person name="Submissions S."/>
        </authorList>
    </citation>
    <scope>NUCLEOTIDE SEQUENCE [LARGE SCALE GENOMIC DNA]</scope>
    <source>
        <strain evidence="2">DSM 12395</strain>
    </source>
</reference>
<dbReference type="OrthoDB" id="1787036at2"/>
<keyword evidence="2" id="KW-1185">Reference proteome</keyword>
<dbReference type="AlphaFoldDB" id="A0A1M5A7V8"/>
<dbReference type="Proteomes" id="UP000184148">
    <property type="component" value="Unassembled WGS sequence"/>
</dbReference>